<keyword evidence="3" id="KW-1185">Reference proteome</keyword>
<dbReference type="EMBL" id="SKBQ01000006">
    <property type="protein sequence ID" value="TPX09219.1"/>
    <property type="molecule type" value="Genomic_DNA"/>
</dbReference>
<comment type="caution">
    <text evidence="1">The sequence shown here is derived from an EMBL/GenBank/DDBJ whole genome shotgun (WGS) entry which is preliminary data.</text>
</comment>
<dbReference type="RefSeq" id="XP_030990770.1">
    <property type="nucleotide sequence ID" value="XM_031135607.1"/>
</dbReference>
<evidence type="ECO:0000313" key="3">
    <source>
        <dbReference type="Proteomes" id="UP000319257"/>
    </source>
</evidence>
<sequence length="326" mass="36642">MSDQQSEVRTPFPGYQQGQELQLQFTAPGQPTRQIAATILRVKEPFTCSVALVVGMILNNNPEVFFLKLYDHRFSHGMRAQFEIGPYTPEIATAFNNFVQTGGADAFGLHLTGQVHLPGVEGSEFTPEQDEIFVTKNLDGLYLSEVGAYDGLQASQGVSIPRFMGTCVLDATPPGYDSHEYFQIEGIVTQFLPGFSLEDLPHYAPRGLWQEIVDAAVAVTREVDAADMLNMDTRPDNFIVVPHLEGGFFKTYMIDLAMCVRRREGQTDEQWGREKWWRNEEGCVGEAMQHILSQHDFELRFERSDKYDAYAHLAEAEEDGDGVEAE</sequence>
<dbReference type="EMBL" id="SKBQ01000006">
    <property type="protein sequence ID" value="TPX09059.1"/>
    <property type="molecule type" value="Genomic_DNA"/>
</dbReference>
<gene>
    <name evidence="1" type="ORF">E0L32_001519</name>
    <name evidence="2" type="ORF">E0L32_001679</name>
</gene>
<dbReference type="STRING" id="1093900.A0A507AVS9"/>
<accession>A0A507AVS9</accession>
<protein>
    <recommendedName>
        <fullName evidence="4">Protein kinase domain-containing protein</fullName>
    </recommendedName>
</protein>
<evidence type="ECO:0000313" key="2">
    <source>
        <dbReference type="EMBL" id="TPX09219.1"/>
    </source>
</evidence>
<dbReference type="AlphaFoldDB" id="A0A507AVS9"/>
<dbReference type="OrthoDB" id="5134445at2759"/>
<dbReference type="GeneID" id="41968966"/>
<organism evidence="1 3">
    <name type="scientific">Thyridium curvatum</name>
    <dbReference type="NCBI Taxonomy" id="1093900"/>
    <lineage>
        <taxon>Eukaryota</taxon>
        <taxon>Fungi</taxon>
        <taxon>Dikarya</taxon>
        <taxon>Ascomycota</taxon>
        <taxon>Pezizomycotina</taxon>
        <taxon>Sordariomycetes</taxon>
        <taxon>Sordariomycetidae</taxon>
        <taxon>Thyridiales</taxon>
        <taxon>Thyridiaceae</taxon>
        <taxon>Thyridium</taxon>
    </lineage>
</organism>
<evidence type="ECO:0008006" key="4">
    <source>
        <dbReference type="Google" id="ProtNLM"/>
    </source>
</evidence>
<dbReference type="InParanoid" id="A0A507AVS9"/>
<proteinExistence type="predicted"/>
<evidence type="ECO:0000313" key="1">
    <source>
        <dbReference type="EMBL" id="TPX09059.1"/>
    </source>
</evidence>
<reference evidence="1 3" key="1">
    <citation type="submission" date="2019-06" db="EMBL/GenBank/DDBJ databases">
        <title>Draft genome sequence of the filamentous fungus Phialemoniopsis curvata isolated from diesel fuel.</title>
        <authorList>
            <person name="Varaljay V.A."/>
            <person name="Lyon W.J."/>
            <person name="Crouch A.L."/>
            <person name="Drake C.E."/>
            <person name="Hollomon J.M."/>
            <person name="Nadeau L.J."/>
            <person name="Nunn H.S."/>
            <person name="Stevenson B.S."/>
            <person name="Bojanowski C.L."/>
            <person name="Crookes-Goodson W.J."/>
        </authorList>
    </citation>
    <scope>NUCLEOTIDE SEQUENCE [LARGE SCALE GENOMIC DNA]</scope>
    <source>
        <strain evidence="1 3">D216</strain>
    </source>
</reference>
<dbReference type="Proteomes" id="UP000319257">
    <property type="component" value="Unassembled WGS sequence"/>
</dbReference>
<name>A0A507AVS9_9PEZI</name>